<dbReference type="InterPro" id="IPR000504">
    <property type="entry name" value="RRM_dom"/>
</dbReference>
<dbReference type="InterPro" id="IPR035979">
    <property type="entry name" value="RBD_domain_sf"/>
</dbReference>
<dbReference type="GO" id="GO:0008143">
    <property type="term" value="F:poly(A) binding"/>
    <property type="evidence" value="ECO:0007669"/>
    <property type="project" value="TreeGrafter"/>
</dbReference>
<dbReference type="OrthoDB" id="4726at2759"/>
<dbReference type="EMBL" id="LT635759">
    <property type="protein sequence ID" value="SGZ53012.1"/>
    <property type="molecule type" value="Genomic_DNA"/>
</dbReference>
<feature type="region of interest" description="Disordered" evidence="3">
    <location>
        <begin position="53"/>
        <end position="119"/>
    </location>
</feature>
<name>A0A1L0D909_9ASCO</name>
<organism evidence="5 6">
    <name type="scientific">Sungouiella intermedia</name>
    <dbReference type="NCBI Taxonomy" id="45354"/>
    <lineage>
        <taxon>Eukaryota</taxon>
        <taxon>Fungi</taxon>
        <taxon>Dikarya</taxon>
        <taxon>Ascomycota</taxon>
        <taxon>Saccharomycotina</taxon>
        <taxon>Pichiomycetes</taxon>
        <taxon>Metschnikowiaceae</taxon>
        <taxon>Sungouiella</taxon>
    </lineage>
</organism>
<accession>A0A1L0D909</accession>
<evidence type="ECO:0000313" key="6">
    <source>
        <dbReference type="Proteomes" id="UP000182334"/>
    </source>
</evidence>
<feature type="domain" description="RRM" evidence="4">
    <location>
        <begin position="172"/>
        <end position="250"/>
    </location>
</feature>
<feature type="region of interest" description="Disordered" evidence="3">
    <location>
        <begin position="252"/>
        <end position="295"/>
    </location>
</feature>
<feature type="compositionally biased region" description="Basic residues" evidence="3">
    <location>
        <begin position="263"/>
        <end position="285"/>
    </location>
</feature>
<dbReference type="InterPro" id="IPR012677">
    <property type="entry name" value="Nucleotide-bd_a/b_plait_sf"/>
</dbReference>
<dbReference type="PANTHER" id="PTHR23236">
    <property type="entry name" value="EUKARYOTIC TRANSLATION INITIATION FACTOR 4B/4H"/>
    <property type="match status" value="1"/>
</dbReference>
<evidence type="ECO:0000259" key="4">
    <source>
        <dbReference type="PROSITE" id="PS50102"/>
    </source>
</evidence>
<dbReference type="Pfam" id="PF00076">
    <property type="entry name" value="RRM_1"/>
    <property type="match status" value="1"/>
</dbReference>
<keyword evidence="1 2" id="KW-0694">RNA-binding</keyword>
<feature type="compositionally biased region" description="Polar residues" evidence="3">
    <location>
        <begin position="64"/>
        <end position="109"/>
    </location>
</feature>
<dbReference type="SMART" id="SM00360">
    <property type="entry name" value="RRM"/>
    <property type="match status" value="1"/>
</dbReference>
<dbReference type="Gene3D" id="3.30.70.330">
    <property type="match status" value="1"/>
</dbReference>
<reference evidence="5 6" key="1">
    <citation type="submission" date="2016-10" db="EMBL/GenBank/DDBJ databases">
        <authorList>
            <person name="de Groot N.N."/>
        </authorList>
    </citation>
    <scope>NUCLEOTIDE SEQUENCE [LARGE SCALE GENOMIC DNA]</scope>
    <source>
        <strain evidence="5 6">CBS 141442</strain>
    </source>
</reference>
<proteinExistence type="predicted"/>
<dbReference type="AlphaFoldDB" id="A0A1L0D909"/>
<sequence length="295" mass="33155">MSDQVPLEMQNTFNQSGDNSYLLAQSSNLSQPQYFQQPNHQDQRYQGHEGSYTQIHGQDHSLGQDVSHSHNQQGQIRYQNESTPQTHSDNQNNQSHHLDNNYDQSSQPLPNYYPPKYPMTFNSANNTQVTDKLVLMEFDAELLRTLSSLLDNIAKPGLSEEETNARAEVDSRSVYIGNVDYGATPLELQQHFAGSGVVERVTIMTNKVTGHPKGFAYLEFSLSEGARQAVATLDGSMFRDRELKVNLKRTNVPGISTTNRGVPRGRGRGRGMMRGRGRAGFRGRGFRGQSRFLPY</sequence>
<dbReference type="Proteomes" id="UP000182334">
    <property type="component" value="Chromosome IV"/>
</dbReference>
<gene>
    <name evidence="5" type="ORF">SAMEA4029010_CIC11G00000001602</name>
</gene>
<evidence type="ECO:0000256" key="1">
    <source>
        <dbReference type="ARBA" id="ARBA00022884"/>
    </source>
</evidence>
<dbReference type="GO" id="GO:0005737">
    <property type="term" value="C:cytoplasm"/>
    <property type="evidence" value="ECO:0007669"/>
    <property type="project" value="TreeGrafter"/>
</dbReference>
<dbReference type="PANTHER" id="PTHR23236:SF12">
    <property type="entry name" value="EUKARYOTIC INITIATION FACTOR 4B-RELATED"/>
    <property type="match status" value="1"/>
</dbReference>
<protein>
    <submittedName>
        <fullName evidence="5">CIC11C00000001602</fullName>
    </submittedName>
</protein>
<evidence type="ECO:0000256" key="3">
    <source>
        <dbReference type="SAM" id="MobiDB-lite"/>
    </source>
</evidence>
<evidence type="ECO:0000313" key="5">
    <source>
        <dbReference type="EMBL" id="SGZ53012.1"/>
    </source>
</evidence>
<dbReference type="STRING" id="45354.A0A1L0D909"/>
<dbReference type="PROSITE" id="PS50102">
    <property type="entry name" value="RRM"/>
    <property type="match status" value="1"/>
</dbReference>
<keyword evidence="6" id="KW-1185">Reference proteome</keyword>
<evidence type="ECO:0000256" key="2">
    <source>
        <dbReference type="PROSITE-ProRule" id="PRU00176"/>
    </source>
</evidence>
<dbReference type="SUPFAM" id="SSF54928">
    <property type="entry name" value="RNA-binding domain, RBD"/>
    <property type="match status" value="1"/>
</dbReference>